<sequence>MRRHVCRDTATALMQALWNTFAEQQDLKTVTPRLVLVSTTGVTRGPEDVPPSMRFLYHRGLALPYSGYEGDGGRVSERRGDGTRRRACLRA</sequence>
<protein>
    <submittedName>
        <fullName evidence="2">Uncharacterized protein</fullName>
    </submittedName>
</protein>
<dbReference type="Proteomes" id="UP000030752">
    <property type="component" value="Unassembled WGS sequence"/>
</dbReference>
<evidence type="ECO:0000256" key="1">
    <source>
        <dbReference type="SAM" id="MobiDB-lite"/>
    </source>
</evidence>
<dbReference type="InParanoid" id="W2SCL7"/>
<dbReference type="RefSeq" id="XP_008712506.1">
    <property type="nucleotide sequence ID" value="XM_008714284.1"/>
</dbReference>
<reference evidence="2 3" key="1">
    <citation type="submission" date="2013-03" db="EMBL/GenBank/DDBJ databases">
        <title>The Genome Sequence of Phialophora europaea CBS 101466.</title>
        <authorList>
            <consortium name="The Broad Institute Genomics Platform"/>
            <person name="Cuomo C."/>
            <person name="de Hoog S."/>
            <person name="Gorbushina A."/>
            <person name="Walker B."/>
            <person name="Young S.K."/>
            <person name="Zeng Q."/>
            <person name="Gargeya S."/>
            <person name="Fitzgerald M."/>
            <person name="Haas B."/>
            <person name="Abouelleil A."/>
            <person name="Allen A.W."/>
            <person name="Alvarado L."/>
            <person name="Arachchi H.M."/>
            <person name="Berlin A.M."/>
            <person name="Chapman S.B."/>
            <person name="Gainer-Dewar J."/>
            <person name="Goldberg J."/>
            <person name="Griggs A."/>
            <person name="Gujja S."/>
            <person name="Hansen M."/>
            <person name="Howarth C."/>
            <person name="Imamovic A."/>
            <person name="Ireland A."/>
            <person name="Larimer J."/>
            <person name="McCowan C."/>
            <person name="Murphy C."/>
            <person name="Pearson M."/>
            <person name="Poon T.W."/>
            <person name="Priest M."/>
            <person name="Roberts A."/>
            <person name="Saif S."/>
            <person name="Shea T."/>
            <person name="Sisk P."/>
            <person name="Sykes S."/>
            <person name="Wortman J."/>
            <person name="Nusbaum C."/>
            <person name="Birren B."/>
        </authorList>
    </citation>
    <scope>NUCLEOTIDE SEQUENCE [LARGE SCALE GENOMIC DNA]</scope>
    <source>
        <strain evidence="2 3">CBS 101466</strain>
    </source>
</reference>
<evidence type="ECO:0000313" key="3">
    <source>
        <dbReference type="Proteomes" id="UP000030752"/>
    </source>
</evidence>
<feature type="compositionally biased region" description="Basic and acidic residues" evidence="1">
    <location>
        <begin position="71"/>
        <end position="84"/>
    </location>
</feature>
<dbReference type="HOGENOM" id="CLU_2426972_0_0_1"/>
<accession>W2SCL7</accession>
<dbReference type="GeneID" id="19976950"/>
<dbReference type="EMBL" id="KB822712">
    <property type="protein sequence ID" value="ETN45778.1"/>
    <property type="molecule type" value="Genomic_DNA"/>
</dbReference>
<name>W2SCL7_CYPE1</name>
<keyword evidence="3" id="KW-1185">Reference proteome</keyword>
<dbReference type="AlphaFoldDB" id="W2SCL7"/>
<gene>
    <name evidence="2" type="ORF">HMPREF1541_09611</name>
</gene>
<dbReference type="STRING" id="1220924.W2SCL7"/>
<evidence type="ECO:0000313" key="2">
    <source>
        <dbReference type="EMBL" id="ETN45778.1"/>
    </source>
</evidence>
<proteinExistence type="predicted"/>
<organism evidence="2 3">
    <name type="scientific">Cyphellophora europaea (strain CBS 101466)</name>
    <name type="common">Phialophora europaea</name>
    <dbReference type="NCBI Taxonomy" id="1220924"/>
    <lineage>
        <taxon>Eukaryota</taxon>
        <taxon>Fungi</taxon>
        <taxon>Dikarya</taxon>
        <taxon>Ascomycota</taxon>
        <taxon>Pezizomycotina</taxon>
        <taxon>Eurotiomycetes</taxon>
        <taxon>Chaetothyriomycetidae</taxon>
        <taxon>Chaetothyriales</taxon>
        <taxon>Cyphellophoraceae</taxon>
        <taxon>Cyphellophora</taxon>
    </lineage>
</organism>
<dbReference type="VEuPathDB" id="FungiDB:HMPREF1541_09611"/>
<feature type="region of interest" description="Disordered" evidence="1">
    <location>
        <begin position="71"/>
        <end position="91"/>
    </location>
</feature>
<dbReference type="OrthoDB" id="63935at2759"/>